<dbReference type="PANTHER" id="PTHR30619">
    <property type="entry name" value="DNA INTERNALIZATION/COMPETENCE PROTEIN COMEC/REC2"/>
    <property type="match status" value="1"/>
</dbReference>
<proteinExistence type="predicted"/>
<dbReference type="SUPFAM" id="SSF56281">
    <property type="entry name" value="Metallo-hydrolase/oxidoreductase"/>
    <property type="match status" value="1"/>
</dbReference>
<dbReference type="InterPro" id="IPR001279">
    <property type="entry name" value="Metallo-B-lactamas"/>
</dbReference>
<comment type="caution">
    <text evidence="2">The sequence shown here is derived from an EMBL/GenBank/DDBJ whole genome shotgun (WGS) entry which is preliminary data.</text>
</comment>
<gene>
    <name evidence="2" type="ORF">WKR92_00185</name>
</gene>
<accession>A0ABV5C9M1</accession>
<dbReference type="PANTHER" id="PTHR30619:SF1">
    <property type="entry name" value="RECOMBINATION PROTEIN 2"/>
    <property type="match status" value="1"/>
</dbReference>
<dbReference type="EMBL" id="JBBVGT010000001">
    <property type="protein sequence ID" value="MFB5944237.1"/>
    <property type="molecule type" value="Genomic_DNA"/>
</dbReference>
<evidence type="ECO:0000259" key="1">
    <source>
        <dbReference type="Pfam" id="PF00753"/>
    </source>
</evidence>
<dbReference type="PROSITE" id="PS51257">
    <property type="entry name" value="PROKAR_LIPOPROTEIN"/>
    <property type="match status" value="1"/>
</dbReference>
<evidence type="ECO:0000313" key="2">
    <source>
        <dbReference type="EMBL" id="MFB5944237.1"/>
    </source>
</evidence>
<evidence type="ECO:0000313" key="3">
    <source>
        <dbReference type="Proteomes" id="UP001580928"/>
    </source>
</evidence>
<dbReference type="Proteomes" id="UP001580928">
    <property type="component" value="Unassembled WGS sequence"/>
</dbReference>
<protein>
    <submittedName>
        <fullName evidence="2">MBL fold metallo-hydrolase</fullName>
    </submittedName>
</protein>
<dbReference type="Gene3D" id="3.60.15.10">
    <property type="entry name" value="Ribonuclease Z/Hydroxyacylglutathione hydrolase-like"/>
    <property type="match status" value="1"/>
</dbReference>
<dbReference type="InterPro" id="IPR036866">
    <property type="entry name" value="RibonucZ/Hydroxyglut_hydro"/>
</dbReference>
<dbReference type="Pfam" id="PF00753">
    <property type="entry name" value="Lactamase_B"/>
    <property type="match status" value="1"/>
</dbReference>
<dbReference type="InterPro" id="IPR052159">
    <property type="entry name" value="Competence_DNA_uptake"/>
</dbReference>
<keyword evidence="3" id="KW-1185">Reference proteome</keyword>
<dbReference type="RefSeq" id="WP_375555821.1">
    <property type="nucleotide sequence ID" value="NZ_JBBVGT010000001.1"/>
</dbReference>
<organism evidence="2 3">
    <name type="scientific">Albibacterium profundi</name>
    <dbReference type="NCBI Taxonomy" id="3134906"/>
    <lineage>
        <taxon>Bacteria</taxon>
        <taxon>Pseudomonadati</taxon>
        <taxon>Bacteroidota</taxon>
        <taxon>Sphingobacteriia</taxon>
        <taxon>Sphingobacteriales</taxon>
        <taxon>Sphingobacteriaceae</taxon>
        <taxon>Albibacterium</taxon>
    </lineage>
</organism>
<reference evidence="2 3" key="1">
    <citation type="submission" date="2024-04" db="EMBL/GenBank/DDBJ databases">
        <title>Albibacterium profundi sp. nov., isolated from sediment of the Challenger Deep of Mariana Trench.</title>
        <authorList>
            <person name="Wang Y."/>
        </authorList>
    </citation>
    <scope>NUCLEOTIDE SEQUENCE [LARGE SCALE GENOMIC DNA]</scope>
    <source>
        <strain evidence="2 3">RHL897</strain>
    </source>
</reference>
<feature type="domain" description="Metallo-beta-lactamase" evidence="1">
    <location>
        <begin position="65"/>
        <end position="141"/>
    </location>
</feature>
<sequence>MKLKNNKWIGLVVFIFLLSCSKDGSGELSTDKKPDDDEQENSMIGKVLPDWEDGYLDIHAINTGRGESTLLIFPDGTTMLVDAAASLIDANEEIPPPAQKPNDNIRPGTAITNYAKHFIKPASNKLDYIMLSHFHPDHMGGYSEDLPMGPGGNFRMGGVTEVGAKVPFDKLLDRGYPDYNYPSDLTSNPRISNYIDFMEWAESEYDATVEQFEVGRDDQVVLQHDQGKYPSFKVQNLVSNGVVWTGTGTDTRNTFPDAVTLVSANAPANIFSIGFVMSYGDFDYFSGGDLQYNGRSSYPWKDIEAPLSSAVSSVEVMKANHHGTSNCNGDMLLGKLKPHTVVAHTWRDVHPNPETVGRMYAADPDCQVFTTNMTNANKSRLAEYLHQMKGTQGHIVVRVKPGGGEYSVYVLDDNNQDYIVKSVYGPYKSK</sequence>
<name>A0ABV5C9M1_9SPHI</name>